<dbReference type="GO" id="GO:0005829">
    <property type="term" value="C:cytosol"/>
    <property type="evidence" value="ECO:0007669"/>
    <property type="project" value="TreeGrafter"/>
</dbReference>
<dbReference type="PANTHER" id="PTHR35176:SF4">
    <property type="entry name" value="PYRIDOXAMINE 5'-PHOSPHATE OXIDASE-RELATED FMN-BINDING"/>
    <property type="match status" value="1"/>
</dbReference>
<dbReference type="AlphaFoldDB" id="A0A927RD55"/>
<dbReference type="SUPFAM" id="SSF50475">
    <property type="entry name" value="FMN-binding split barrel"/>
    <property type="match status" value="1"/>
</dbReference>
<protein>
    <submittedName>
        <fullName evidence="3">PPOX class probable F420-dependent enzyme</fullName>
    </submittedName>
</protein>
<name>A0A927RD55_9ACTN</name>
<dbReference type="RefSeq" id="WP_192751677.1">
    <property type="nucleotide sequence ID" value="NZ_BAABJL010000040.1"/>
</dbReference>
<organism evidence="3 4">
    <name type="scientific">Actinopolymorpha pittospori</name>
    <dbReference type="NCBI Taxonomy" id="648752"/>
    <lineage>
        <taxon>Bacteria</taxon>
        <taxon>Bacillati</taxon>
        <taxon>Actinomycetota</taxon>
        <taxon>Actinomycetes</taxon>
        <taxon>Propionibacteriales</taxon>
        <taxon>Actinopolymorphaceae</taxon>
        <taxon>Actinopolymorpha</taxon>
    </lineage>
</organism>
<dbReference type="Gene3D" id="2.30.110.10">
    <property type="entry name" value="Electron Transport, Fmn-binding Protein, Chain A"/>
    <property type="match status" value="1"/>
</dbReference>
<evidence type="ECO:0000256" key="1">
    <source>
        <dbReference type="ARBA" id="ARBA00023002"/>
    </source>
</evidence>
<dbReference type="NCBIfam" id="TIGR03667">
    <property type="entry name" value="Rv3369"/>
    <property type="match status" value="1"/>
</dbReference>
<dbReference type="InterPro" id="IPR052019">
    <property type="entry name" value="F420H2_bilvrd_red/Heme_oxyg"/>
</dbReference>
<evidence type="ECO:0000259" key="2">
    <source>
        <dbReference type="Pfam" id="PF01243"/>
    </source>
</evidence>
<comment type="caution">
    <text evidence="3">The sequence shown here is derived from an EMBL/GenBank/DDBJ whole genome shotgun (WGS) entry which is preliminary data.</text>
</comment>
<dbReference type="PANTHER" id="PTHR35176">
    <property type="entry name" value="HEME OXYGENASE HI_0854-RELATED"/>
    <property type="match status" value="1"/>
</dbReference>
<dbReference type="InterPro" id="IPR012349">
    <property type="entry name" value="Split_barrel_FMN-bd"/>
</dbReference>
<reference evidence="3" key="1">
    <citation type="submission" date="2020-10" db="EMBL/GenBank/DDBJ databases">
        <title>Sequencing the genomes of 1000 actinobacteria strains.</title>
        <authorList>
            <person name="Klenk H.-P."/>
        </authorList>
    </citation>
    <scope>NUCLEOTIDE SEQUENCE</scope>
    <source>
        <strain evidence="3">DSM 45354</strain>
    </source>
</reference>
<dbReference type="Proteomes" id="UP000638648">
    <property type="component" value="Unassembled WGS sequence"/>
</dbReference>
<dbReference type="Pfam" id="PF01243">
    <property type="entry name" value="PNPOx_N"/>
    <property type="match status" value="1"/>
</dbReference>
<dbReference type="InterPro" id="IPR011576">
    <property type="entry name" value="Pyridox_Oxase_N"/>
</dbReference>
<evidence type="ECO:0000313" key="4">
    <source>
        <dbReference type="Proteomes" id="UP000638648"/>
    </source>
</evidence>
<gene>
    <name evidence="3" type="ORF">HEB94_004633</name>
</gene>
<dbReference type="InterPro" id="IPR019966">
    <property type="entry name" value="F420-dep_enz_PPOX_Rv3369"/>
</dbReference>
<dbReference type="GO" id="GO:0070967">
    <property type="term" value="F:coenzyme F420 binding"/>
    <property type="evidence" value="ECO:0007669"/>
    <property type="project" value="TreeGrafter"/>
</dbReference>
<accession>A0A927RD55</accession>
<proteinExistence type="predicted"/>
<dbReference type="EMBL" id="JADBEM010000001">
    <property type="protein sequence ID" value="MBE1607785.1"/>
    <property type="molecule type" value="Genomic_DNA"/>
</dbReference>
<dbReference type="GO" id="GO:0016627">
    <property type="term" value="F:oxidoreductase activity, acting on the CH-CH group of donors"/>
    <property type="evidence" value="ECO:0007669"/>
    <property type="project" value="TreeGrafter"/>
</dbReference>
<feature type="domain" description="Pyridoxamine 5'-phosphate oxidase N-terminal" evidence="2">
    <location>
        <begin position="13"/>
        <end position="119"/>
    </location>
</feature>
<sequence length="141" mass="15968">MSTVDLSTEFGAHVEKRLETDTLIWLTTVGSTGTPYPTLVWFLWTNSELLIFSQPDKPKLRHLARNQQVALNFQSNPHGGDVVVMHGVARAPAELPSEEERRIYAQKYTEGIKGLGMTYEQLAAEYSVPIRIRLEKLRGWA</sequence>
<keyword evidence="4" id="KW-1185">Reference proteome</keyword>
<evidence type="ECO:0000313" key="3">
    <source>
        <dbReference type="EMBL" id="MBE1607785.1"/>
    </source>
</evidence>
<keyword evidence="1" id="KW-0560">Oxidoreductase</keyword>